<accession>A0ABZ0PDM9</accession>
<dbReference type="RefSeq" id="WP_318647298.1">
    <property type="nucleotide sequence ID" value="NZ_CP137852.1"/>
</dbReference>
<dbReference type="EMBL" id="CP137852">
    <property type="protein sequence ID" value="WPB83320.1"/>
    <property type="molecule type" value="Genomic_DNA"/>
</dbReference>
<dbReference type="SUPFAM" id="SSF53850">
    <property type="entry name" value="Periplasmic binding protein-like II"/>
    <property type="match status" value="1"/>
</dbReference>
<sequence length="316" mass="34241">MRRILLLLLALAAPAAAQDYPTRDIRFLNAFAPGGTSDLLGRVLAEQLSQQMGRRVVVDNRTGASGAIAAAELARSAPDGYTLLLVSMSMMAVLPQMQRLPYDTDRDITPIVNVANVYNILVASPASGIQTWQDVRRMAQERPGALRCATVGPGSSQQLSCALFMSLTNTRLEQVGYRGGAPAILDIVAGRVEVMWGNMPEYLAQIRAGGLRPIAYGAASASPLLPQLPVMSQTGLPDFVIPNWFGVAGPGGMPPALVQRINAEVNRAMMAPEVQRRFEENAMLRVGGSPADMIRQISQDRERWGRVIRDHDIKPE</sequence>
<proteinExistence type="inferred from homology"/>
<keyword evidence="2" id="KW-0732">Signal</keyword>
<comment type="similarity">
    <text evidence="1">Belongs to the UPF0065 (bug) family.</text>
</comment>
<reference evidence="3 4" key="1">
    <citation type="submission" date="2023-11" db="EMBL/GenBank/DDBJ databases">
        <title>Arctic aerobic anoxygenic photoheterotroph Sediminicoccus rosea KRV36 adapts its photosynthesis to long days of polar summer.</title>
        <authorList>
            <person name="Tomasch J."/>
            <person name="Kopejtka K."/>
            <person name="Bily T."/>
            <person name="Gardiner A.T."/>
            <person name="Gardian Z."/>
            <person name="Shivaramu S."/>
            <person name="Koblizek M."/>
            <person name="Engelhardt F."/>
            <person name="Kaftan D."/>
        </authorList>
    </citation>
    <scope>NUCLEOTIDE SEQUENCE [LARGE SCALE GENOMIC DNA]</scope>
    <source>
        <strain evidence="3 4">R-30</strain>
    </source>
</reference>
<feature type="signal peptide" evidence="2">
    <location>
        <begin position="1"/>
        <end position="17"/>
    </location>
</feature>
<keyword evidence="4" id="KW-1185">Reference proteome</keyword>
<dbReference type="CDD" id="cd07012">
    <property type="entry name" value="PBP2_Bug_TTT"/>
    <property type="match status" value="1"/>
</dbReference>
<name>A0ABZ0PDM9_9PROT</name>
<dbReference type="PANTHER" id="PTHR42928:SF5">
    <property type="entry name" value="BLR1237 PROTEIN"/>
    <property type="match status" value="1"/>
</dbReference>
<feature type="chain" id="PRO_5045859730" evidence="2">
    <location>
        <begin position="18"/>
        <end position="316"/>
    </location>
</feature>
<dbReference type="PANTHER" id="PTHR42928">
    <property type="entry name" value="TRICARBOXYLATE-BINDING PROTEIN"/>
    <property type="match status" value="1"/>
</dbReference>
<dbReference type="InterPro" id="IPR042100">
    <property type="entry name" value="Bug_dom1"/>
</dbReference>
<gene>
    <name evidence="3" type="ORF">R9Z33_14525</name>
</gene>
<dbReference type="PIRSF" id="PIRSF017082">
    <property type="entry name" value="YflP"/>
    <property type="match status" value="1"/>
</dbReference>
<dbReference type="InterPro" id="IPR005064">
    <property type="entry name" value="BUG"/>
</dbReference>
<organism evidence="3 4">
    <name type="scientific">Sediminicoccus rosea</name>
    <dbReference type="NCBI Taxonomy" id="1225128"/>
    <lineage>
        <taxon>Bacteria</taxon>
        <taxon>Pseudomonadati</taxon>
        <taxon>Pseudomonadota</taxon>
        <taxon>Alphaproteobacteria</taxon>
        <taxon>Acetobacterales</taxon>
        <taxon>Roseomonadaceae</taxon>
        <taxon>Sediminicoccus</taxon>
    </lineage>
</organism>
<evidence type="ECO:0000313" key="4">
    <source>
        <dbReference type="Proteomes" id="UP001305521"/>
    </source>
</evidence>
<evidence type="ECO:0000256" key="2">
    <source>
        <dbReference type="SAM" id="SignalP"/>
    </source>
</evidence>
<dbReference type="Pfam" id="PF03401">
    <property type="entry name" value="TctC"/>
    <property type="match status" value="1"/>
</dbReference>
<dbReference type="Gene3D" id="3.40.190.150">
    <property type="entry name" value="Bordetella uptake gene, domain 1"/>
    <property type="match status" value="1"/>
</dbReference>
<protein>
    <submittedName>
        <fullName evidence="3">Tripartite tricarboxylate transporter substrate binding protein</fullName>
    </submittedName>
</protein>
<dbReference type="Gene3D" id="3.40.190.10">
    <property type="entry name" value="Periplasmic binding protein-like II"/>
    <property type="match status" value="1"/>
</dbReference>
<evidence type="ECO:0000313" key="3">
    <source>
        <dbReference type="EMBL" id="WPB83320.1"/>
    </source>
</evidence>
<dbReference type="Proteomes" id="UP001305521">
    <property type="component" value="Chromosome"/>
</dbReference>
<evidence type="ECO:0000256" key="1">
    <source>
        <dbReference type="ARBA" id="ARBA00006987"/>
    </source>
</evidence>